<keyword evidence="13" id="KW-1185">Reference proteome</keyword>
<dbReference type="GO" id="GO:0031995">
    <property type="term" value="F:insulin-like growth factor II binding"/>
    <property type="evidence" value="ECO:0007669"/>
    <property type="project" value="TreeGrafter"/>
</dbReference>
<keyword evidence="5" id="KW-0732">Signal</keyword>
<dbReference type="PRINTS" id="PR01976">
    <property type="entry name" value="IGFBPFAMILY"/>
</dbReference>
<keyword evidence="9" id="KW-0812">Transmembrane</keyword>
<dbReference type="InterPro" id="IPR036857">
    <property type="entry name" value="Thyroglobulin_1_sf"/>
</dbReference>
<keyword evidence="9" id="KW-0472">Membrane</keyword>
<dbReference type="InterPro" id="IPR022321">
    <property type="entry name" value="IGFBP_1-6_chordata"/>
</dbReference>
<protein>
    <submittedName>
        <fullName evidence="12">Insulin-like growth factor binding protein 2b</fullName>
    </submittedName>
</protein>
<evidence type="ECO:0000256" key="5">
    <source>
        <dbReference type="ARBA" id="ARBA00022729"/>
    </source>
</evidence>
<proteinExistence type="predicted"/>
<dbReference type="PRINTS" id="PR01978">
    <property type="entry name" value="IGFBPFAMILY2"/>
</dbReference>
<comment type="function">
    <text evidence="1">IGF-binding proteins prolong the half-life of the IGFs and have been shown to either inhibit or stimulate the growth promoting effects of the IGFs on cell culture. They alter the interaction of IGFs with their cell surface receptors.</text>
</comment>
<dbReference type="CDD" id="cd00191">
    <property type="entry name" value="TY"/>
    <property type="match status" value="1"/>
</dbReference>
<reference evidence="12" key="3">
    <citation type="submission" date="2025-09" db="UniProtKB">
        <authorList>
            <consortium name="Ensembl"/>
        </authorList>
    </citation>
    <scope>IDENTIFICATION</scope>
</reference>
<dbReference type="Pfam" id="PF00086">
    <property type="entry name" value="Thyroglobulin_1"/>
    <property type="match status" value="1"/>
</dbReference>
<dbReference type="PROSITE" id="PS51323">
    <property type="entry name" value="IGFBP_N_2"/>
    <property type="match status" value="1"/>
</dbReference>
<accession>A0A4W5PME7</accession>
<dbReference type="InterPro" id="IPR000716">
    <property type="entry name" value="Thyroglobulin_1"/>
</dbReference>
<keyword evidence="3" id="KW-0964">Secreted</keyword>
<dbReference type="GO" id="GO:0043567">
    <property type="term" value="P:regulation of insulin-like growth factor receptor signaling pathway"/>
    <property type="evidence" value="ECO:0007669"/>
    <property type="project" value="TreeGrafter"/>
</dbReference>
<keyword evidence="4" id="KW-0341">Growth regulation</keyword>
<dbReference type="STRING" id="62062.ENSHHUP00000064637"/>
<evidence type="ECO:0000259" key="10">
    <source>
        <dbReference type="PROSITE" id="PS51162"/>
    </source>
</evidence>
<comment type="caution">
    <text evidence="8">Lacks conserved residue(s) required for the propagation of feature annotation.</text>
</comment>
<dbReference type="InterPro" id="IPR009030">
    <property type="entry name" value="Growth_fac_rcpt_cys_sf"/>
</dbReference>
<feature type="transmembrane region" description="Helical" evidence="9">
    <location>
        <begin position="33"/>
        <end position="53"/>
    </location>
</feature>
<sequence>MLTQVTVALLDTKFTSLSFHVTLINSTARGRMVLYFDCGLLLLTLLVLPGLLLGDLVFHCPSCTAERQTACPKLTTNCTEIVREPACGCCPVCARLEGEFCGVYTPRCSTGLRCYPTADSELPLEQLVQGLGRCSHKVDPVPNRTQEHQDTSGHIVELQGTEGPTQKKPIKDDRPWMRLKEKAKRLSQNELKTKMKTNNCPEEPMTQQKSPCQQELNNVLEEISKMSFHDNRGPVENLYQLKFPNCDRIGQYNLKQCHMSTHGQRGECWCVNPFTGVQIAQSTKVRGDPNCSQYVEEQEMETGTQSTAVLQMAEI</sequence>
<keyword evidence="9" id="KW-1133">Transmembrane helix</keyword>
<evidence type="ECO:0000256" key="7">
    <source>
        <dbReference type="ARBA" id="ARBA00023183"/>
    </source>
</evidence>
<dbReference type="PANTHER" id="PTHR11551:SF5">
    <property type="entry name" value="INSULIN-LIKE GROWTH FACTOR-BINDING PROTEIN 2"/>
    <property type="match status" value="1"/>
</dbReference>
<dbReference type="SUPFAM" id="SSF57610">
    <property type="entry name" value="Thyroglobulin type-1 domain"/>
    <property type="match status" value="1"/>
</dbReference>
<dbReference type="SMART" id="SM00211">
    <property type="entry name" value="TY"/>
    <property type="match status" value="1"/>
</dbReference>
<feature type="domain" description="IGFBP N-terminal" evidence="11">
    <location>
        <begin position="56"/>
        <end position="137"/>
    </location>
</feature>
<dbReference type="Pfam" id="PF00219">
    <property type="entry name" value="IGFBP"/>
    <property type="match status" value="1"/>
</dbReference>
<evidence type="ECO:0000256" key="6">
    <source>
        <dbReference type="ARBA" id="ARBA00023157"/>
    </source>
</evidence>
<dbReference type="Ensembl" id="ENSHHUT00000066834.1">
    <property type="protein sequence ID" value="ENSHHUP00000064637.1"/>
    <property type="gene ID" value="ENSHHUG00000038165.1"/>
</dbReference>
<dbReference type="FunFam" id="4.10.800.10:FF:000002">
    <property type="entry name" value="Insulin-like growth factor-binding protein 2"/>
    <property type="match status" value="1"/>
</dbReference>
<feature type="domain" description="Thyroglobulin type-1" evidence="10">
    <location>
        <begin position="209"/>
        <end position="291"/>
    </location>
</feature>
<keyword evidence="6" id="KW-1015">Disulfide bond</keyword>
<evidence type="ECO:0000259" key="11">
    <source>
        <dbReference type="PROSITE" id="PS51323"/>
    </source>
</evidence>
<evidence type="ECO:0000313" key="12">
    <source>
        <dbReference type="Ensembl" id="ENSHHUP00000064637.1"/>
    </source>
</evidence>
<evidence type="ECO:0000313" key="13">
    <source>
        <dbReference type="Proteomes" id="UP000314982"/>
    </source>
</evidence>
<evidence type="ECO:0000256" key="9">
    <source>
        <dbReference type="SAM" id="Phobius"/>
    </source>
</evidence>
<dbReference type="GO" id="GO:0005615">
    <property type="term" value="C:extracellular space"/>
    <property type="evidence" value="ECO:0007669"/>
    <property type="project" value="TreeGrafter"/>
</dbReference>
<dbReference type="GO" id="GO:0031994">
    <property type="term" value="F:insulin-like growth factor I binding"/>
    <property type="evidence" value="ECO:0007669"/>
    <property type="project" value="UniProtKB-ARBA"/>
</dbReference>
<organism evidence="12 13">
    <name type="scientific">Hucho hucho</name>
    <name type="common">huchen</name>
    <dbReference type="NCBI Taxonomy" id="62062"/>
    <lineage>
        <taxon>Eukaryota</taxon>
        <taxon>Metazoa</taxon>
        <taxon>Chordata</taxon>
        <taxon>Craniata</taxon>
        <taxon>Vertebrata</taxon>
        <taxon>Euteleostomi</taxon>
        <taxon>Actinopterygii</taxon>
        <taxon>Neopterygii</taxon>
        <taxon>Teleostei</taxon>
        <taxon>Protacanthopterygii</taxon>
        <taxon>Salmoniformes</taxon>
        <taxon>Salmonidae</taxon>
        <taxon>Salmoninae</taxon>
        <taxon>Hucho</taxon>
    </lineage>
</organism>
<evidence type="ECO:0000256" key="4">
    <source>
        <dbReference type="ARBA" id="ARBA00022604"/>
    </source>
</evidence>
<dbReference type="PROSITE" id="PS51162">
    <property type="entry name" value="THYROGLOBULIN_1_2"/>
    <property type="match status" value="1"/>
</dbReference>
<dbReference type="InterPro" id="IPR000867">
    <property type="entry name" value="IGFBP-like"/>
</dbReference>
<dbReference type="GO" id="GO:0048640">
    <property type="term" value="P:negative regulation of developmental growth"/>
    <property type="evidence" value="ECO:0007669"/>
    <property type="project" value="UniProtKB-ARBA"/>
</dbReference>
<evidence type="ECO:0000256" key="2">
    <source>
        <dbReference type="ARBA" id="ARBA00004613"/>
    </source>
</evidence>
<dbReference type="GeneTree" id="ENSGT00940000158542"/>
<reference evidence="13" key="1">
    <citation type="submission" date="2018-06" db="EMBL/GenBank/DDBJ databases">
        <title>Genome assembly of Danube salmon.</title>
        <authorList>
            <person name="Macqueen D.J."/>
            <person name="Gundappa M.K."/>
        </authorList>
    </citation>
    <scope>NUCLEOTIDE SEQUENCE [LARGE SCALE GENOMIC DNA]</scope>
</reference>
<comment type="subcellular location">
    <subcellularLocation>
        <location evidence="2">Secreted</location>
    </subcellularLocation>
</comment>
<evidence type="ECO:0000256" key="3">
    <source>
        <dbReference type="ARBA" id="ARBA00022525"/>
    </source>
</evidence>
<name>A0A4W5PME7_9TELE</name>
<dbReference type="InterPro" id="IPR012210">
    <property type="entry name" value="IGFBP-2"/>
</dbReference>
<dbReference type="Gene3D" id="4.10.40.20">
    <property type="match status" value="1"/>
</dbReference>
<dbReference type="SUPFAM" id="SSF57184">
    <property type="entry name" value="Growth factor receptor domain"/>
    <property type="match status" value="1"/>
</dbReference>
<evidence type="ECO:0000256" key="8">
    <source>
        <dbReference type="PROSITE-ProRule" id="PRU00500"/>
    </source>
</evidence>
<dbReference type="PANTHER" id="PTHR11551">
    <property type="entry name" value="INSULIN-LIKE GROWTH FACTOR BINDING PROTEIN"/>
    <property type="match status" value="1"/>
</dbReference>
<dbReference type="FunFam" id="4.10.40.20:FF:000001">
    <property type="entry name" value="Insulin-like growth factor binding protein 5"/>
    <property type="match status" value="1"/>
</dbReference>
<dbReference type="Gene3D" id="4.10.800.10">
    <property type="entry name" value="Thyroglobulin type-1"/>
    <property type="match status" value="1"/>
</dbReference>
<dbReference type="Proteomes" id="UP000314982">
    <property type="component" value="Unassembled WGS sequence"/>
</dbReference>
<evidence type="ECO:0000256" key="1">
    <source>
        <dbReference type="ARBA" id="ARBA00003811"/>
    </source>
</evidence>
<dbReference type="SMART" id="SM00121">
    <property type="entry name" value="IB"/>
    <property type="match status" value="1"/>
</dbReference>
<keyword evidence="7" id="KW-0340">Growth factor binding</keyword>
<reference evidence="12" key="2">
    <citation type="submission" date="2025-08" db="UniProtKB">
        <authorList>
            <consortium name="Ensembl"/>
        </authorList>
    </citation>
    <scope>IDENTIFICATION</scope>
</reference>
<dbReference type="AlphaFoldDB" id="A0A4W5PME7"/>